<keyword evidence="2" id="KW-1003">Cell membrane</keyword>
<evidence type="ECO:0000313" key="10">
    <source>
        <dbReference type="EMBL" id="MBB5149440.1"/>
    </source>
</evidence>
<keyword evidence="7" id="KW-0812">Transmembrane</keyword>
<evidence type="ECO:0000256" key="5">
    <source>
        <dbReference type="ARBA" id="ARBA00029447"/>
    </source>
</evidence>
<feature type="transmembrane region" description="Helical" evidence="7">
    <location>
        <begin position="12"/>
        <end position="33"/>
    </location>
</feature>
<evidence type="ECO:0000256" key="6">
    <source>
        <dbReference type="PROSITE-ProRule" id="PRU00284"/>
    </source>
</evidence>
<dbReference type="Gene3D" id="6.10.340.10">
    <property type="match status" value="1"/>
</dbReference>
<protein>
    <submittedName>
        <fullName evidence="10">Methyl-accepting chemotaxis protein</fullName>
    </submittedName>
</protein>
<keyword evidence="4 6" id="KW-0807">Transducer</keyword>
<dbReference type="GO" id="GO:0006935">
    <property type="term" value="P:chemotaxis"/>
    <property type="evidence" value="ECO:0007669"/>
    <property type="project" value="InterPro"/>
</dbReference>
<dbReference type="InterPro" id="IPR004090">
    <property type="entry name" value="Chemotax_Me-accpt_rcpt"/>
</dbReference>
<dbReference type="RefSeq" id="WP_168412538.1">
    <property type="nucleotide sequence ID" value="NZ_JAAXPW010000024.1"/>
</dbReference>
<dbReference type="InterPro" id="IPR003660">
    <property type="entry name" value="HAMP_dom"/>
</dbReference>
<feature type="domain" description="HAMP" evidence="9">
    <location>
        <begin position="209"/>
        <end position="261"/>
    </location>
</feature>
<evidence type="ECO:0000256" key="1">
    <source>
        <dbReference type="ARBA" id="ARBA00004236"/>
    </source>
</evidence>
<evidence type="ECO:0000259" key="8">
    <source>
        <dbReference type="PROSITE" id="PS50111"/>
    </source>
</evidence>
<organism evidence="10 11">
    <name type="scientific">Ureibacillus thermosphaericus</name>
    <dbReference type="NCBI Taxonomy" id="51173"/>
    <lineage>
        <taxon>Bacteria</taxon>
        <taxon>Bacillati</taxon>
        <taxon>Bacillota</taxon>
        <taxon>Bacilli</taxon>
        <taxon>Bacillales</taxon>
        <taxon>Caryophanaceae</taxon>
        <taxon>Ureibacillus</taxon>
    </lineage>
</organism>
<evidence type="ECO:0000256" key="4">
    <source>
        <dbReference type="ARBA" id="ARBA00023224"/>
    </source>
</evidence>
<name>A0A840PU95_URETH</name>
<accession>A0A840PU95</accession>
<dbReference type="PROSITE" id="PS50885">
    <property type="entry name" value="HAMP"/>
    <property type="match status" value="1"/>
</dbReference>
<dbReference type="Proteomes" id="UP000557217">
    <property type="component" value="Unassembled WGS sequence"/>
</dbReference>
<dbReference type="PANTHER" id="PTHR32089">
    <property type="entry name" value="METHYL-ACCEPTING CHEMOTAXIS PROTEIN MCPB"/>
    <property type="match status" value="1"/>
</dbReference>
<dbReference type="PROSITE" id="PS50111">
    <property type="entry name" value="CHEMOTAXIS_TRANSDUC_2"/>
    <property type="match status" value="1"/>
</dbReference>
<dbReference type="Gene3D" id="1.10.287.950">
    <property type="entry name" value="Methyl-accepting chemotaxis protein"/>
    <property type="match status" value="1"/>
</dbReference>
<keyword evidence="7" id="KW-1133">Transmembrane helix</keyword>
<feature type="transmembrane region" description="Helical" evidence="7">
    <location>
        <begin position="185"/>
        <end position="207"/>
    </location>
</feature>
<dbReference type="AlphaFoldDB" id="A0A840PU95"/>
<proteinExistence type="inferred from homology"/>
<dbReference type="CDD" id="cd11386">
    <property type="entry name" value="MCP_signal"/>
    <property type="match status" value="1"/>
</dbReference>
<dbReference type="InterPro" id="IPR004089">
    <property type="entry name" value="MCPsignal_dom"/>
</dbReference>
<dbReference type="Pfam" id="PF00015">
    <property type="entry name" value="MCPsignal"/>
    <property type="match status" value="1"/>
</dbReference>
<dbReference type="PRINTS" id="PR00260">
    <property type="entry name" value="CHEMTRNSDUCR"/>
</dbReference>
<dbReference type="CDD" id="cd06225">
    <property type="entry name" value="HAMP"/>
    <property type="match status" value="1"/>
</dbReference>
<evidence type="ECO:0000256" key="7">
    <source>
        <dbReference type="SAM" id="Phobius"/>
    </source>
</evidence>
<evidence type="ECO:0000259" key="9">
    <source>
        <dbReference type="PROSITE" id="PS50885"/>
    </source>
</evidence>
<dbReference type="PANTHER" id="PTHR32089:SF114">
    <property type="entry name" value="METHYL-ACCEPTING CHEMOTAXIS PROTEIN MCPB"/>
    <property type="match status" value="1"/>
</dbReference>
<dbReference type="SMART" id="SM00304">
    <property type="entry name" value="HAMP"/>
    <property type="match status" value="1"/>
</dbReference>
<keyword evidence="11" id="KW-1185">Reference proteome</keyword>
<evidence type="ECO:0000256" key="3">
    <source>
        <dbReference type="ARBA" id="ARBA00023136"/>
    </source>
</evidence>
<keyword evidence="3 7" id="KW-0472">Membrane</keyword>
<dbReference type="SUPFAM" id="SSF58104">
    <property type="entry name" value="Methyl-accepting chemotaxis protein (MCP) signaling domain"/>
    <property type="match status" value="1"/>
</dbReference>
<comment type="subcellular location">
    <subcellularLocation>
        <location evidence="1">Cell membrane</location>
    </subcellularLocation>
</comment>
<sequence length="572" mass="64084">MREITLKKSIKTQLIVSFLFPFLIFSLILFGFVRYVSDYIIHEHVIPQFDERLKENGQLLAKSIDTDLIKNTMDSPEIYGTELKQKLDSFFEGKKGIEYVYVLSRQNGKDVIVALNGSDEFMVESPFTDNQKLSYEQKQTVLSPIYRDNWGVHKSFFLPLEEDGVEAIFGIDMSAKFIDDLENRILIVSLIVTVVMIVIGILLALFIGNRISKPLNSLVQYAQIFSTGDLSKSVNIERKDEIGILANSFEDMRKNLSHIIDNVKEKSVGIHHTSQTLFESFEELAQASKQIATSTDEEAKGAEERANHIERISNMVSEISTSISNVDEQTKLIKDLTDQTSQQAEQGNVQVQMITEQMNKIKQNGMVSKENLSNLGKKLEHINEIIKIIQEISSQIHLLSLNASIEAARAGEAGKGFSVVAQEVQKLANQTDGSIKTISEAIDEINEQANIVLNLNQQDYEDIVKGVEIVEDNGRLFNSIFESVEQLADGIETIVKSTEDLDQASDKILTSVQEISAISEQGVAATQEISASAVQQNNTIDYLKQQNSDLKLLADNLQDMIKRFKTSETATK</sequence>
<reference evidence="10 11" key="1">
    <citation type="submission" date="2020-08" db="EMBL/GenBank/DDBJ databases">
        <title>Genomic Encyclopedia of Type Strains, Phase IV (KMG-IV): sequencing the most valuable type-strain genomes for metagenomic binning, comparative biology and taxonomic classification.</title>
        <authorList>
            <person name="Goeker M."/>
        </authorList>
    </citation>
    <scope>NUCLEOTIDE SEQUENCE [LARGE SCALE GENOMIC DNA]</scope>
    <source>
        <strain evidence="10 11">DSM 10633</strain>
    </source>
</reference>
<dbReference type="SMART" id="SM00283">
    <property type="entry name" value="MA"/>
    <property type="match status" value="1"/>
</dbReference>
<comment type="similarity">
    <text evidence="5">Belongs to the methyl-accepting chemotaxis (MCP) protein family.</text>
</comment>
<dbReference type="GO" id="GO:0007165">
    <property type="term" value="P:signal transduction"/>
    <property type="evidence" value="ECO:0007669"/>
    <property type="project" value="UniProtKB-KW"/>
</dbReference>
<evidence type="ECO:0000313" key="11">
    <source>
        <dbReference type="Proteomes" id="UP000557217"/>
    </source>
</evidence>
<comment type="caution">
    <text evidence="10">The sequence shown here is derived from an EMBL/GenBank/DDBJ whole genome shotgun (WGS) entry which is preliminary data.</text>
</comment>
<gene>
    <name evidence="10" type="ORF">HNR36_001830</name>
</gene>
<evidence type="ECO:0000256" key="2">
    <source>
        <dbReference type="ARBA" id="ARBA00022475"/>
    </source>
</evidence>
<dbReference type="GO" id="GO:0005886">
    <property type="term" value="C:plasma membrane"/>
    <property type="evidence" value="ECO:0007669"/>
    <property type="project" value="UniProtKB-SubCell"/>
</dbReference>
<dbReference type="EMBL" id="JACHGZ010000021">
    <property type="protein sequence ID" value="MBB5149440.1"/>
    <property type="molecule type" value="Genomic_DNA"/>
</dbReference>
<dbReference type="GO" id="GO:0004888">
    <property type="term" value="F:transmembrane signaling receptor activity"/>
    <property type="evidence" value="ECO:0007669"/>
    <property type="project" value="InterPro"/>
</dbReference>
<dbReference type="Pfam" id="PF00672">
    <property type="entry name" value="HAMP"/>
    <property type="match status" value="1"/>
</dbReference>
<feature type="domain" description="Methyl-accepting transducer" evidence="8">
    <location>
        <begin position="280"/>
        <end position="530"/>
    </location>
</feature>